<proteinExistence type="predicted"/>
<protein>
    <submittedName>
        <fullName evidence="1">Uncharacterized protein</fullName>
    </submittedName>
</protein>
<dbReference type="AlphaFoldDB" id="A0A1A9VT92"/>
<dbReference type="VEuPathDB" id="VectorBase:GAUT046799"/>
<reference evidence="1" key="1">
    <citation type="submission" date="2020-05" db="UniProtKB">
        <authorList>
            <consortium name="EnsemblMetazoa"/>
        </authorList>
    </citation>
    <scope>IDENTIFICATION</scope>
    <source>
        <strain evidence="1">TTRI</strain>
    </source>
</reference>
<evidence type="ECO:0000313" key="2">
    <source>
        <dbReference type="Proteomes" id="UP000078200"/>
    </source>
</evidence>
<sequence length="283" mass="30397">MGSGKVKRPSLTIAVAPGIGTVDITDVRMVVPAAEADGGGDDDPNMVEPCSGGDGNGGGAAKAILGECWHPFVVKAVTLFVVVKMTLFELLCGFTVKSTPLRLNASAEAGTLKRIFAQSVSKSFESLLVSVVIEGIVENGTDSFKKIRDDEFIRKFMKSKVKAVVLGHQNLGLREYFGDPLFDVWAVTPISGHYVDMKALQRRKEDIDKENFNNKFKHLHNCTSLTSHGGCLTILFDDEVNEDIGAVIDDDSVIVVADLLLLPLLAAVLAVGDHHFVSDDIAA</sequence>
<accession>A0A1A9VT92</accession>
<dbReference type="Proteomes" id="UP000078200">
    <property type="component" value="Unassembled WGS sequence"/>
</dbReference>
<organism evidence="1 2">
    <name type="scientific">Glossina austeni</name>
    <name type="common">Savannah tsetse fly</name>
    <dbReference type="NCBI Taxonomy" id="7395"/>
    <lineage>
        <taxon>Eukaryota</taxon>
        <taxon>Metazoa</taxon>
        <taxon>Ecdysozoa</taxon>
        <taxon>Arthropoda</taxon>
        <taxon>Hexapoda</taxon>
        <taxon>Insecta</taxon>
        <taxon>Pterygota</taxon>
        <taxon>Neoptera</taxon>
        <taxon>Endopterygota</taxon>
        <taxon>Diptera</taxon>
        <taxon>Brachycera</taxon>
        <taxon>Muscomorpha</taxon>
        <taxon>Hippoboscoidea</taxon>
        <taxon>Glossinidae</taxon>
        <taxon>Glossina</taxon>
    </lineage>
</organism>
<dbReference type="EnsemblMetazoa" id="GAUT046799-RA">
    <property type="protein sequence ID" value="GAUT046799-PA"/>
    <property type="gene ID" value="GAUT046799"/>
</dbReference>
<evidence type="ECO:0000313" key="1">
    <source>
        <dbReference type="EnsemblMetazoa" id="GAUT046799-PA"/>
    </source>
</evidence>
<name>A0A1A9VT92_GLOAU</name>
<keyword evidence="2" id="KW-1185">Reference proteome</keyword>